<feature type="region of interest" description="Disordered" evidence="1">
    <location>
        <begin position="53"/>
        <end position="73"/>
    </location>
</feature>
<dbReference type="CDD" id="cd00761">
    <property type="entry name" value="Glyco_tranf_GTA_type"/>
    <property type="match status" value="1"/>
</dbReference>
<keyword evidence="4" id="KW-1185">Reference proteome</keyword>
<dbReference type="InterPro" id="IPR001173">
    <property type="entry name" value="Glyco_trans_2-like"/>
</dbReference>
<comment type="caution">
    <text evidence="3">The sequence shown here is derived from an EMBL/GenBank/DDBJ whole genome shotgun (WGS) entry which is preliminary data.</text>
</comment>
<evidence type="ECO:0000256" key="1">
    <source>
        <dbReference type="SAM" id="MobiDB-lite"/>
    </source>
</evidence>
<name>A0AAD2FR95_9STRA</name>
<evidence type="ECO:0000313" key="4">
    <source>
        <dbReference type="Proteomes" id="UP001295423"/>
    </source>
</evidence>
<feature type="compositionally biased region" description="Basic and acidic residues" evidence="1">
    <location>
        <begin position="53"/>
        <end position="62"/>
    </location>
</feature>
<feature type="domain" description="Glycosyltransferase 2-like" evidence="2">
    <location>
        <begin position="166"/>
        <end position="272"/>
    </location>
</feature>
<reference evidence="3" key="1">
    <citation type="submission" date="2023-08" db="EMBL/GenBank/DDBJ databases">
        <authorList>
            <person name="Audoor S."/>
            <person name="Bilcke G."/>
        </authorList>
    </citation>
    <scope>NUCLEOTIDE SEQUENCE</scope>
</reference>
<sequence length="389" mass="44120">MRCLGRVARVIFGLLLVAVVVSTNTKLLLRIRWEDVVQDDFLVGEPARIHDSNVHHRGRASETADLQEGGAPNKDTLVIGRRYSAKACHLSPPWGMPSEWTVQNSCVGKDIPSPFTTARHLTCDDDKPSDILRSNGVTVALLHFANPSMLLRQLQTFASYPMEVQKQLTILVVDDGSPPGLRSVDYISAGMYESHFRLRIAQITTDKAWNIGGARNLAFHIADTSSVFLLDLDMVVPLETMHSLLTWEVRNSSHSIAHRFNRRKPNGKTGKHPAVALLDTAAYWESGGCDEDFCGRYGFTDVHFWKRWKASERKVLRDRMKHFINEVDQIPCDETYIINPATLQNCTDTLKTLKLPSKNREPNRKLLQKKSVDGCWSNRFLRFQWVLQL</sequence>
<evidence type="ECO:0000313" key="3">
    <source>
        <dbReference type="EMBL" id="CAJ1949536.1"/>
    </source>
</evidence>
<dbReference type="AlphaFoldDB" id="A0AAD2FR95"/>
<dbReference type="EMBL" id="CAKOGP040001758">
    <property type="protein sequence ID" value="CAJ1949536.1"/>
    <property type="molecule type" value="Genomic_DNA"/>
</dbReference>
<dbReference type="Pfam" id="PF00535">
    <property type="entry name" value="Glycos_transf_2"/>
    <property type="match status" value="1"/>
</dbReference>
<accession>A0AAD2FR95</accession>
<dbReference type="SUPFAM" id="SSF53448">
    <property type="entry name" value="Nucleotide-diphospho-sugar transferases"/>
    <property type="match status" value="1"/>
</dbReference>
<dbReference type="InterPro" id="IPR029044">
    <property type="entry name" value="Nucleotide-diphossugar_trans"/>
</dbReference>
<protein>
    <recommendedName>
        <fullName evidence="2">Glycosyltransferase 2-like domain-containing protein</fullName>
    </recommendedName>
</protein>
<proteinExistence type="predicted"/>
<organism evidence="3 4">
    <name type="scientific">Cylindrotheca closterium</name>
    <dbReference type="NCBI Taxonomy" id="2856"/>
    <lineage>
        <taxon>Eukaryota</taxon>
        <taxon>Sar</taxon>
        <taxon>Stramenopiles</taxon>
        <taxon>Ochrophyta</taxon>
        <taxon>Bacillariophyta</taxon>
        <taxon>Bacillariophyceae</taxon>
        <taxon>Bacillariophycidae</taxon>
        <taxon>Bacillariales</taxon>
        <taxon>Bacillariaceae</taxon>
        <taxon>Cylindrotheca</taxon>
    </lineage>
</organism>
<gene>
    <name evidence="3" type="ORF">CYCCA115_LOCUS12145</name>
</gene>
<dbReference type="Proteomes" id="UP001295423">
    <property type="component" value="Unassembled WGS sequence"/>
</dbReference>
<evidence type="ECO:0000259" key="2">
    <source>
        <dbReference type="Pfam" id="PF00535"/>
    </source>
</evidence>
<dbReference type="Gene3D" id="3.90.550.10">
    <property type="entry name" value="Spore Coat Polysaccharide Biosynthesis Protein SpsA, Chain A"/>
    <property type="match status" value="1"/>
</dbReference>